<keyword evidence="1" id="KW-0812">Transmembrane</keyword>
<evidence type="ECO:0000313" key="3">
    <source>
        <dbReference type="EMBL" id="KEI69918.1"/>
    </source>
</evidence>
<evidence type="ECO:0000313" key="4">
    <source>
        <dbReference type="Proteomes" id="UP000027997"/>
    </source>
</evidence>
<organism evidence="3 4">
    <name type="scientific">Endozoicomonas elysicola</name>
    <dbReference type="NCBI Taxonomy" id="305900"/>
    <lineage>
        <taxon>Bacteria</taxon>
        <taxon>Pseudomonadati</taxon>
        <taxon>Pseudomonadota</taxon>
        <taxon>Gammaproteobacteria</taxon>
        <taxon>Oceanospirillales</taxon>
        <taxon>Endozoicomonadaceae</taxon>
        <taxon>Endozoicomonas</taxon>
    </lineage>
</organism>
<accession>A0A081K6Z2</accession>
<dbReference type="Proteomes" id="UP000027997">
    <property type="component" value="Unassembled WGS sequence"/>
</dbReference>
<dbReference type="EMBL" id="JOJP01000001">
    <property type="protein sequence ID" value="KEI69918.1"/>
    <property type="molecule type" value="Genomic_DNA"/>
</dbReference>
<comment type="caution">
    <text evidence="3">The sequence shown here is derived from an EMBL/GenBank/DDBJ whole genome shotgun (WGS) entry which is preliminary data.</text>
</comment>
<keyword evidence="1" id="KW-0472">Membrane</keyword>
<dbReference type="Pfam" id="PF13320">
    <property type="entry name" value="GH123_cat"/>
    <property type="match status" value="1"/>
</dbReference>
<proteinExistence type="predicted"/>
<dbReference type="eggNOG" id="ENOG502ZA0U">
    <property type="taxonomic scope" value="Bacteria"/>
</dbReference>
<sequence>MEQAIERTTKQPFWPAIKAVKKDFINLISLTSSALSLMMIAFPSISDEILLSEAESPPFIHNFQQTSLDSGTELIISGANESDRQQTLIIRIDNQSSSNYHSRVNEEFTLTPGPFELVLPLSGLRTSDGKSFKQPYSKLFIFGADVWSGIKLKKILISSANKLPEKTLALDFGSNTSAAFPGFESISKSSPYITGKVTERSRASGDSLIQDGIAGINNLQIPWPDGQWKLSLWTQDQGEWEYLPHFLTRQIIANGITIVDEKRTREQWINEVYLAGNKKEGGIAGDPWTLIGERRSGFISKNINVSGGMVNITLKGNYDAKYLSALVLEPLDGIFAQATQAKRRERFLSKWPVASPPYSPPESLSLQDISQQVKDNEAFYLSARDSILNLTFEIESPVDDIAPVIIVSPPKSSDGKSLKVTTRYGHWRYERPTPNATSLILDDSYLRADMESIQLSNKRPRRLHVQVKIPSEAFSGDYSGKIQLFSRGELQLLDYKVRVLPIILPSLKPSVGLYMEPAPYYQWFKSLKEQSSTSISCDLSLLASHGFSTVAPALITPDSEATRKAFIQQLSEVKRFGFDGQVLAYTPLKRLLKQKSELSAGADLMQLQQLLKNQRLPEIYWSIFDEPAKDDFSQIKNTANLLKDGSLQFKTAGHMNHKNQVELAKVTDLLLINHGTEVTEDNISHLKEGSTVWLYNMPRPRLAAGLYLWRSGADGYLQWHGRMPTADPFDPTDGREGDVIYIYPSANQCPKALNIHRRFLDLHEATIDLRWLQWLEHESEENPEAKKLLTEIRDKIPEQWENTAEINNKELLEIRRKLFHVILNQANSNLYK</sequence>
<name>A0A081K6Z2_9GAMM</name>
<protein>
    <recommendedName>
        <fullName evidence="2">Glycoside hydrolase 123 catalytic domain-containing protein</fullName>
    </recommendedName>
</protein>
<dbReference type="AlphaFoldDB" id="A0A081K6Z2"/>
<keyword evidence="1" id="KW-1133">Transmembrane helix</keyword>
<gene>
    <name evidence="3" type="ORF">GV64_03420</name>
</gene>
<reference evidence="3 4" key="1">
    <citation type="submission" date="2014-06" db="EMBL/GenBank/DDBJ databases">
        <title>Whole Genome Sequences of Three Symbiotic Endozoicomonas Bacteria.</title>
        <authorList>
            <person name="Neave M.J."/>
            <person name="Apprill A."/>
            <person name="Voolstra C.R."/>
        </authorList>
    </citation>
    <scope>NUCLEOTIDE SEQUENCE [LARGE SCALE GENOMIC DNA]</scope>
    <source>
        <strain evidence="3 4">DSM 22380</strain>
    </source>
</reference>
<feature type="transmembrane region" description="Helical" evidence="1">
    <location>
        <begin position="24"/>
        <end position="42"/>
    </location>
</feature>
<evidence type="ECO:0000259" key="2">
    <source>
        <dbReference type="Pfam" id="PF13320"/>
    </source>
</evidence>
<keyword evidence="4" id="KW-1185">Reference proteome</keyword>
<feature type="domain" description="Glycoside hydrolase 123 catalytic" evidence="2">
    <location>
        <begin position="604"/>
        <end position="773"/>
    </location>
</feature>
<evidence type="ECO:0000256" key="1">
    <source>
        <dbReference type="SAM" id="Phobius"/>
    </source>
</evidence>
<dbReference type="InterPro" id="IPR025150">
    <property type="entry name" value="GH123_cat"/>
</dbReference>